<dbReference type="InterPro" id="IPR013320">
    <property type="entry name" value="ConA-like_dom_sf"/>
</dbReference>
<proteinExistence type="inferred from homology"/>
<evidence type="ECO:0000256" key="5">
    <source>
        <dbReference type="SAM" id="MobiDB-lite"/>
    </source>
</evidence>
<evidence type="ECO:0000256" key="3">
    <source>
        <dbReference type="ARBA" id="ARBA00023295"/>
    </source>
</evidence>
<dbReference type="Proteomes" id="UP001183420">
    <property type="component" value="Unassembled WGS sequence"/>
</dbReference>
<evidence type="ECO:0000256" key="1">
    <source>
        <dbReference type="ARBA" id="ARBA00009865"/>
    </source>
</evidence>
<feature type="domain" description="Beta-xylosidase C-terminal Concanavalin A-like" evidence="6">
    <location>
        <begin position="328"/>
        <end position="525"/>
    </location>
</feature>
<accession>A0ABU2LY34</accession>
<evidence type="ECO:0000259" key="6">
    <source>
        <dbReference type="Pfam" id="PF17851"/>
    </source>
</evidence>
<sequence length="530" mass="59217">MTAGHLVNPVLPGFHPDPSIVRVGPDYYLATSSFEWFPGVPLHHSTDLVDWRLVGHALDRPVLPDLRGVPDSGGVWAPSLTHHDGAFWLVYSVVRGIERPYKDLDTYLVTAPDVTGPWSEPVYLNSSGFDPSLFFDDDGRVWLLNVQWDHRAGHPAFGGIVLQEYDPRRRVLVGEPRVVLRHDELIEGPNLYRRDGWYLLMLAEGGTGWNHGIAVARARALTGPWEWDPAGPLLTTRDDETQPLQKAGHGELVSTPDGEWYLAHLASRPLTTPEGRRCVLGRETCLQRIEWTADGWPRLAGGGHHPRLTVPAPAAARAARPVPRGPVRDDFDGPRLGPEWVAPRVPVEESWLTLTARPGWLRLHGRQSPRSLFDQSLVARRLTTTRVEFTTRLDHRPRHFSQLAGLVCWYDTGTHYYLRSTHVAGRGRVLGLLIADAGAHAEPADAELDTADWPELYLRARFEDTELRFLAAPDGTDWHPVGPTLDATRLSDDYGPKLRFTGAFVGLCAQDLGGTRQPADFAWFEERPLD</sequence>
<evidence type="ECO:0000313" key="7">
    <source>
        <dbReference type="EMBL" id="MDT0322445.1"/>
    </source>
</evidence>
<dbReference type="Gene3D" id="2.60.120.200">
    <property type="match status" value="1"/>
</dbReference>
<dbReference type="PANTHER" id="PTHR42812">
    <property type="entry name" value="BETA-XYLOSIDASE"/>
    <property type="match status" value="1"/>
</dbReference>
<dbReference type="CDD" id="cd09000">
    <property type="entry name" value="GH43_SXA-like"/>
    <property type="match status" value="1"/>
</dbReference>
<reference evidence="8" key="1">
    <citation type="submission" date="2023-07" db="EMBL/GenBank/DDBJ databases">
        <title>30 novel species of actinomycetes from the DSMZ collection.</title>
        <authorList>
            <person name="Nouioui I."/>
        </authorList>
    </citation>
    <scope>NUCLEOTIDE SEQUENCE [LARGE SCALE GENOMIC DNA]</scope>
    <source>
        <strain evidence="8">DSM 44918</strain>
    </source>
</reference>
<dbReference type="InterPro" id="IPR023296">
    <property type="entry name" value="Glyco_hydro_beta-prop_sf"/>
</dbReference>
<dbReference type="Pfam" id="PF04616">
    <property type="entry name" value="Glyco_hydro_43"/>
    <property type="match status" value="1"/>
</dbReference>
<evidence type="ECO:0000256" key="2">
    <source>
        <dbReference type="ARBA" id="ARBA00022801"/>
    </source>
</evidence>
<keyword evidence="3 4" id="KW-0326">Glycosidase</keyword>
<dbReference type="RefSeq" id="WP_311603055.1">
    <property type="nucleotide sequence ID" value="NZ_JAVREM010000063.1"/>
</dbReference>
<protein>
    <submittedName>
        <fullName evidence="7">Glycoside hydrolase family 43 protein</fullName>
    </submittedName>
</protein>
<dbReference type="InterPro" id="IPR051795">
    <property type="entry name" value="Glycosyl_Hydrlase_43"/>
</dbReference>
<keyword evidence="2 4" id="KW-0378">Hydrolase</keyword>
<dbReference type="Gene3D" id="2.115.10.20">
    <property type="entry name" value="Glycosyl hydrolase domain, family 43"/>
    <property type="match status" value="1"/>
</dbReference>
<dbReference type="GO" id="GO:0016787">
    <property type="term" value="F:hydrolase activity"/>
    <property type="evidence" value="ECO:0007669"/>
    <property type="project" value="UniProtKB-KW"/>
</dbReference>
<evidence type="ECO:0000256" key="4">
    <source>
        <dbReference type="RuleBase" id="RU361187"/>
    </source>
</evidence>
<organism evidence="7 8">
    <name type="scientific">Streptomyces millisiae</name>
    <dbReference type="NCBI Taxonomy" id="3075542"/>
    <lineage>
        <taxon>Bacteria</taxon>
        <taxon>Bacillati</taxon>
        <taxon>Actinomycetota</taxon>
        <taxon>Actinomycetes</taxon>
        <taxon>Kitasatosporales</taxon>
        <taxon>Streptomycetaceae</taxon>
        <taxon>Streptomyces</taxon>
    </lineage>
</organism>
<dbReference type="SUPFAM" id="SSF75005">
    <property type="entry name" value="Arabinanase/levansucrase/invertase"/>
    <property type="match status" value="1"/>
</dbReference>
<dbReference type="EMBL" id="JAVREM010000063">
    <property type="protein sequence ID" value="MDT0322445.1"/>
    <property type="molecule type" value="Genomic_DNA"/>
</dbReference>
<dbReference type="InterPro" id="IPR006710">
    <property type="entry name" value="Glyco_hydro_43"/>
</dbReference>
<keyword evidence="8" id="KW-1185">Reference proteome</keyword>
<comment type="caution">
    <text evidence="7">The sequence shown here is derived from an EMBL/GenBank/DDBJ whole genome shotgun (WGS) entry which is preliminary data.</text>
</comment>
<evidence type="ECO:0000313" key="8">
    <source>
        <dbReference type="Proteomes" id="UP001183420"/>
    </source>
</evidence>
<gene>
    <name evidence="7" type="ORF">RNC47_29420</name>
</gene>
<dbReference type="PANTHER" id="PTHR42812:SF12">
    <property type="entry name" value="BETA-XYLOSIDASE-RELATED"/>
    <property type="match status" value="1"/>
</dbReference>
<name>A0ABU2LY34_9ACTN</name>
<comment type="similarity">
    <text evidence="1 4">Belongs to the glycosyl hydrolase 43 family.</text>
</comment>
<feature type="region of interest" description="Disordered" evidence="5">
    <location>
        <begin position="314"/>
        <end position="333"/>
    </location>
</feature>
<dbReference type="Pfam" id="PF17851">
    <property type="entry name" value="GH43_C2"/>
    <property type="match status" value="1"/>
</dbReference>
<dbReference type="SUPFAM" id="SSF49899">
    <property type="entry name" value="Concanavalin A-like lectins/glucanases"/>
    <property type="match status" value="1"/>
</dbReference>
<dbReference type="InterPro" id="IPR041542">
    <property type="entry name" value="GH43_C2"/>
</dbReference>